<feature type="compositionally biased region" description="Polar residues" evidence="1">
    <location>
        <begin position="1"/>
        <end position="30"/>
    </location>
</feature>
<dbReference type="Proteomes" id="UP000236291">
    <property type="component" value="Unassembled WGS sequence"/>
</dbReference>
<gene>
    <name evidence="2" type="ORF">L195_g020639</name>
</gene>
<dbReference type="EMBL" id="ASHM01015522">
    <property type="protein sequence ID" value="PNX97410.1"/>
    <property type="molecule type" value="Genomic_DNA"/>
</dbReference>
<feature type="non-terminal residue" evidence="2">
    <location>
        <position position="1"/>
    </location>
</feature>
<organism evidence="2 3">
    <name type="scientific">Trifolium pratense</name>
    <name type="common">Red clover</name>
    <dbReference type="NCBI Taxonomy" id="57577"/>
    <lineage>
        <taxon>Eukaryota</taxon>
        <taxon>Viridiplantae</taxon>
        <taxon>Streptophyta</taxon>
        <taxon>Embryophyta</taxon>
        <taxon>Tracheophyta</taxon>
        <taxon>Spermatophyta</taxon>
        <taxon>Magnoliopsida</taxon>
        <taxon>eudicotyledons</taxon>
        <taxon>Gunneridae</taxon>
        <taxon>Pentapetalae</taxon>
        <taxon>rosids</taxon>
        <taxon>fabids</taxon>
        <taxon>Fabales</taxon>
        <taxon>Fabaceae</taxon>
        <taxon>Papilionoideae</taxon>
        <taxon>50 kb inversion clade</taxon>
        <taxon>NPAAA clade</taxon>
        <taxon>Hologalegina</taxon>
        <taxon>IRL clade</taxon>
        <taxon>Trifolieae</taxon>
        <taxon>Trifolium</taxon>
    </lineage>
</organism>
<name>A0A2K3N2Y0_TRIPR</name>
<feature type="compositionally biased region" description="Basic and acidic residues" evidence="1">
    <location>
        <begin position="80"/>
        <end position="96"/>
    </location>
</feature>
<proteinExistence type="predicted"/>
<keyword evidence="2" id="KW-0675">Receptor</keyword>
<dbReference type="STRING" id="57577.A0A2K3N2Y0"/>
<evidence type="ECO:0000313" key="3">
    <source>
        <dbReference type="Proteomes" id="UP000236291"/>
    </source>
</evidence>
<protein>
    <submittedName>
        <fullName evidence="2">Epidermal growth factor receptor substrate 15-like protein</fullName>
    </submittedName>
</protein>
<reference evidence="2 3" key="2">
    <citation type="journal article" date="2017" name="Front. Plant Sci.">
        <title>Gene Classification and Mining of Molecular Markers Useful in Red Clover (Trifolium pratense) Breeding.</title>
        <authorList>
            <person name="Istvanek J."/>
            <person name="Dluhosova J."/>
            <person name="Dluhos P."/>
            <person name="Patkova L."/>
            <person name="Nedelnik J."/>
            <person name="Repkova J."/>
        </authorList>
    </citation>
    <scope>NUCLEOTIDE SEQUENCE [LARGE SCALE GENOMIC DNA]</scope>
    <source>
        <strain evidence="3">cv. Tatra</strain>
        <tissue evidence="2">Young leaves</tissue>
    </source>
</reference>
<feature type="region of interest" description="Disordered" evidence="1">
    <location>
        <begin position="302"/>
        <end position="324"/>
    </location>
</feature>
<evidence type="ECO:0000256" key="1">
    <source>
        <dbReference type="SAM" id="MobiDB-lite"/>
    </source>
</evidence>
<reference evidence="2 3" key="1">
    <citation type="journal article" date="2014" name="Am. J. Bot.">
        <title>Genome assembly and annotation for red clover (Trifolium pratense; Fabaceae).</title>
        <authorList>
            <person name="Istvanek J."/>
            <person name="Jaros M."/>
            <person name="Krenek A."/>
            <person name="Repkova J."/>
        </authorList>
    </citation>
    <scope>NUCLEOTIDE SEQUENCE [LARGE SCALE GENOMIC DNA]</scope>
    <source>
        <strain evidence="3">cv. Tatra</strain>
        <tissue evidence="2">Young leaves</tissue>
    </source>
</reference>
<dbReference type="ExpressionAtlas" id="A0A2K3N2Y0">
    <property type="expression patterns" value="baseline"/>
</dbReference>
<feature type="region of interest" description="Disordered" evidence="1">
    <location>
        <begin position="1"/>
        <end position="101"/>
    </location>
</feature>
<accession>A0A2K3N2Y0</accession>
<feature type="compositionally biased region" description="Basic and acidic residues" evidence="1">
    <location>
        <begin position="31"/>
        <end position="60"/>
    </location>
</feature>
<comment type="caution">
    <text evidence="2">The sequence shown here is derived from an EMBL/GenBank/DDBJ whole genome shotgun (WGS) entry which is preliminary data.</text>
</comment>
<evidence type="ECO:0000313" key="2">
    <source>
        <dbReference type="EMBL" id="PNX97410.1"/>
    </source>
</evidence>
<dbReference type="AlphaFoldDB" id="A0A2K3N2Y0"/>
<sequence>SSEPKPSSVPAEQNSFDDNSVYGSPVNANGRQEHFTNGDYTVEKESSYARSEDGSARSPRDSPFGRNTAESPSKLFSTAHFERSPEADAETHRSFDESTWGEFDNNDDVDSLWGFNTKDSDLEKQGDFFKSGDFGLNSVRTGSTFTDARQGGDHFFDTSKFDPSFSMHESGNSPRFARFDSISSSRDFGNNQEKFSRFDSISSSKDFGYNQDKFSRFDSISSNKDFGYNPDKFSRFDSMSSSSKDFGYNPPETLTIFDSMSSSKDIGFGSQGHTRFDSISSSKDLGYSAPFSFDDSDPFGSSGPFKVSSENQSPKKSSDKWSAF</sequence>